<dbReference type="OrthoDB" id="192887at2759"/>
<feature type="domain" description="Protein kinase" evidence="3">
    <location>
        <begin position="34"/>
        <end position="182"/>
    </location>
</feature>
<gene>
    <name evidence="4" type="ORF">L596_013615</name>
</gene>
<dbReference type="SMART" id="SM00220">
    <property type="entry name" value="S_TKc"/>
    <property type="match status" value="1"/>
</dbReference>
<dbReference type="Proteomes" id="UP000298663">
    <property type="component" value="Unassembled WGS sequence"/>
</dbReference>
<reference evidence="4 5" key="2">
    <citation type="journal article" date="2019" name="G3 (Bethesda)">
        <title>Hybrid Assembly of the Genome of the Entomopathogenic Nematode Steinernema carpocapsae Identifies the X-Chromosome.</title>
        <authorList>
            <person name="Serra L."/>
            <person name="Macchietto M."/>
            <person name="Macias-Munoz A."/>
            <person name="McGill C.J."/>
            <person name="Rodriguez I.M."/>
            <person name="Rodriguez B."/>
            <person name="Murad R."/>
            <person name="Mortazavi A."/>
        </authorList>
    </citation>
    <scope>NUCLEOTIDE SEQUENCE [LARGE SCALE GENOMIC DNA]</scope>
    <source>
        <strain evidence="4 5">ALL</strain>
    </source>
</reference>
<sequence length="182" mass="20635">METPEKGSSKAHLDDLFYSHYLTPSNAIKLPKRYIELRLISSSARGMSFSAQDTVTKKAVALKCLNSLQTADQGKHTFREIRLLLRASHPNIVKLVSVFSPSLCLGDPQIDVVYIVLEKMDSSLTHAINMARIGKHKMTHKHISFLLYQILCGVKYLHDSGIVHRVRLSLKLRILPPPYFRI</sequence>
<dbReference type="GO" id="GO:0004672">
    <property type="term" value="F:protein kinase activity"/>
    <property type="evidence" value="ECO:0007669"/>
    <property type="project" value="InterPro"/>
</dbReference>
<reference evidence="4 5" key="1">
    <citation type="journal article" date="2015" name="Genome Biol.">
        <title>Comparative genomics of Steinernema reveals deeply conserved gene regulatory networks.</title>
        <authorList>
            <person name="Dillman A.R."/>
            <person name="Macchietto M."/>
            <person name="Porter C.F."/>
            <person name="Rogers A."/>
            <person name="Williams B."/>
            <person name="Antoshechkin I."/>
            <person name="Lee M.M."/>
            <person name="Goodwin Z."/>
            <person name="Lu X."/>
            <person name="Lewis E.E."/>
            <person name="Goodrich-Blair H."/>
            <person name="Stock S.P."/>
            <person name="Adams B.J."/>
            <person name="Sternberg P.W."/>
            <person name="Mortazavi A."/>
        </authorList>
    </citation>
    <scope>NUCLEOTIDE SEQUENCE [LARGE SCALE GENOMIC DNA]</scope>
    <source>
        <strain evidence="4 5">ALL</strain>
    </source>
</reference>
<dbReference type="PANTHER" id="PTHR24055">
    <property type="entry name" value="MITOGEN-ACTIVATED PROTEIN KINASE"/>
    <property type="match status" value="1"/>
</dbReference>
<comment type="caution">
    <text evidence="4">The sequence shown here is derived from an EMBL/GenBank/DDBJ whole genome shotgun (WGS) entry which is preliminary data.</text>
</comment>
<dbReference type="InterPro" id="IPR011009">
    <property type="entry name" value="Kinase-like_dom_sf"/>
</dbReference>
<evidence type="ECO:0000313" key="5">
    <source>
        <dbReference type="Proteomes" id="UP000298663"/>
    </source>
</evidence>
<name>A0A4U5P1K0_STECR</name>
<keyword evidence="2" id="KW-0067">ATP-binding</keyword>
<dbReference type="Pfam" id="PF00069">
    <property type="entry name" value="Pkinase"/>
    <property type="match status" value="1"/>
</dbReference>
<evidence type="ECO:0000313" key="4">
    <source>
        <dbReference type="EMBL" id="TKR89524.1"/>
    </source>
</evidence>
<dbReference type="SUPFAM" id="SSF56112">
    <property type="entry name" value="Protein kinase-like (PK-like)"/>
    <property type="match status" value="1"/>
</dbReference>
<dbReference type="Gene3D" id="3.30.200.20">
    <property type="entry name" value="Phosphorylase Kinase, domain 1"/>
    <property type="match status" value="1"/>
</dbReference>
<keyword evidence="1" id="KW-0547">Nucleotide-binding</keyword>
<accession>A0A4U5P1K0</accession>
<dbReference type="GO" id="GO:0005524">
    <property type="term" value="F:ATP binding"/>
    <property type="evidence" value="ECO:0007669"/>
    <property type="project" value="UniProtKB-KW"/>
</dbReference>
<dbReference type="InterPro" id="IPR050117">
    <property type="entry name" value="MAPK"/>
</dbReference>
<keyword evidence="5" id="KW-1185">Reference proteome</keyword>
<evidence type="ECO:0000256" key="1">
    <source>
        <dbReference type="ARBA" id="ARBA00022741"/>
    </source>
</evidence>
<evidence type="ECO:0000256" key="2">
    <source>
        <dbReference type="ARBA" id="ARBA00022840"/>
    </source>
</evidence>
<proteinExistence type="predicted"/>
<organism evidence="4 5">
    <name type="scientific">Steinernema carpocapsae</name>
    <name type="common">Entomopathogenic nematode</name>
    <dbReference type="NCBI Taxonomy" id="34508"/>
    <lineage>
        <taxon>Eukaryota</taxon>
        <taxon>Metazoa</taxon>
        <taxon>Ecdysozoa</taxon>
        <taxon>Nematoda</taxon>
        <taxon>Chromadorea</taxon>
        <taxon>Rhabditida</taxon>
        <taxon>Tylenchina</taxon>
        <taxon>Panagrolaimomorpha</taxon>
        <taxon>Strongyloidoidea</taxon>
        <taxon>Steinernematidae</taxon>
        <taxon>Steinernema</taxon>
    </lineage>
</organism>
<dbReference type="Gene3D" id="1.10.510.10">
    <property type="entry name" value="Transferase(Phosphotransferase) domain 1"/>
    <property type="match status" value="1"/>
</dbReference>
<dbReference type="InterPro" id="IPR000719">
    <property type="entry name" value="Prot_kinase_dom"/>
</dbReference>
<evidence type="ECO:0000259" key="3">
    <source>
        <dbReference type="PROSITE" id="PS50011"/>
    </source>
</evidence>
<dbReference type="AlphaFoldDB" id="A0A4U5P1K0"/>
<dbReference type="EMBL" id="AZBU02000003">
    <property type="protein sequence ID" value="TKR89524.1"/>
    <property type="molecule type" value="Genomic_DNA"/>
</dbReference>
<dbReference type="PROSITE" id="PS50011">
    <property type="entry name" value="PROTEIN_KINASE_DOM"/>
    <property type="match status" value="1"/>
</dbReference>
<protein>
    <recommendedName>
        <fullName evidence="3">Protein kinase domain-containing protein</fullName>
    </recommendedName>
</protein>